<sequence length="65" mass="7231">MHYIGGRIPVLANSQVPAAPLSATAKLIWECCFFISRLIWMSFAENAVGLAHMTGEYTYTAYHLP</sequence>
<proteinExistence type="predicted"/>
<dbReference type="Proteomes" id="UP000215256">
    <property type="component" value="Chromosome 2"/>
</dbReference>
<dbReference type="AlphaFoldDB" id="A0A248UE60"/>
<dbReference type="KEGG" id="och:CES85_5487"/>
<protein>
    <submittedName>
        <fullName evidence="1">Uncharacterized protein</fullName>
    </submittedName>
</protein>
<organism evidence="1 2">
    <name type="scientific">Ochrobactrum quorumnocens</name>
    <dbReference type="NCBI Taxonomy" id="271865"/>
    <lineage>
        <taxon>Bacteria</taxon>
        <taxon>Pseudomonadati</taxon>
        <taxon>Pseudomonadota</taxon>
        <taxon>Alphaproteobacteria</taxon>
        <taxon>Hyphomicrobiales</taxon>
        <taxon>Brucellaceae</taxon>
        <taxon>Brucella/Ochrobactrum group</taxon>
        <taxon>Ochrobactrum</taxon>
    </lineage>
</organism>
<reference evidence="1 2" key="1">
    <citation type="submission" date="2017-07" db="EMBL/GenBank/DDBJ databases">
        <title>Phylogenetic study on the rhizospheric bacterium Ochrobactrum sp. A44.</title>
        <authorList>
            <person name="Krzyzanowska D.M."/>
            <person name="Ossowicki A."/>
            <person name="Rajewska M."/>
            <person name="Maciag T."/>
            <person name="Kaczynski Z."/>
            <person name="Czerwicka M."/>
            <person name="Jafra S."/>
        </authorList>
    </citation>
    <scope>NUCLEOTIDE SEQUENCE [LARGE SCALE GENOMIC DNA]</scope>
    <source>
        <strain evidence="1 2">A44</strain>
    </source>
</reference>
<dbReference type="EMBL" id="CP022603">
    <property type="protein sequence ID" value="ASV84691.1"/>
    <property type="molecule type" value="Genomic_DNA"/>
</dbReference>
<evidence type="ECO:0000313" key="2">
    <source>
        <dbReference type="Proteomes" id="UP000215256"/>
    </source>
</evidence>
<evidence type="ECO:0000313" key="1">
    <source>
        <dbReference type="EMBL" id="ASV84691.1"/>
    </source>
</evidence>
<accession>A0A248UE60</accession>
<name>A0A248UE60_9HYPH</name>
<gene>
    <name evidence="1" type="ORF">CES85_5487</name>
</gene>